<dbReference type="Proteomes" id="UP000187455">
    <property type="component" value="Unassembled WGS sequence"/>
</dbReference>
<organism evidence="7 8">
    <name type="scientific">Smittium mucronatum</name>
    <dbReference type="NCBI Taxonomy" id="133383"/>
    <lineage>
        <taxon>Eukaryota</taxon>
        <taxon>Fungi</taxon>
        <taxon>Fungi incertae sedis</taxon>
        <taxon>Zoopagomycota</taxon>
        <taxon>Kickxellomycotina</taxon>
        <taxon>Harpellomycetes</taxon>
        <taxon>Harpellales</taxon>
        <taxon>Legeriomycetaceae</taxon>
        <taxon>Smittium</taxon>
    </lineage>
</organism>
<keyword evidence="2" id="KW-0863">Zinc-finger</keyword>
<feature type="compositionally biased region" description="Polar residues" evidence="5">
    <location>
        <begin position="456"/>
        <end position="501"/>
    </location>
</feature>
<evidence type="ECO:0000256" key="3">
    <source>
        <dbReference type="ARBA" id="ARBA00022833"/>
    </source>
</evidence>
<feature type="compositionally biased region" description="Basic residues" evidence="5">
    <location>
        <begin position="346"/>
        <end position="355"/>
    </location>
</feature>
<proteinExistence type="predicted"/>
<reference evidence="7 8" key="1">
    <citation type="journal article" date="2016" name="Mol. Biol. Evol.">
        <title>Genome-Wide Survey of Gut Fungi (Harpellales) Reveals the First Horizontally Transferred Ubiquitin Gene from a Mosquito Host.</title>
        <authorList>
            <person name="Wang Y."/>
            <person name="White M.M."/>
            <person name="Kvist S."/>
            <person name="Moncalvo J.M."/>
        </authorList>
    </citation>
    <scope>NUCLEOTIDE SEQUENCE [LARGE SCALE GENOMIC DNA]</scope>
    <source>
        <strain evidence="7 8">ALG-7-W6</strain>
    </source>
</reference>
<dbReference type="InterPro" id="IPR019786">
    <property type="entry name" value="Zinc_finger_PHD-type_CS"/>
</dbReference>
<gene>
    <name evidence="7" type="ORF">AYI68_g3858</name>
</gene>
<feature type="compositionally biased region" description="Basic and acidic residues" evidence="5">
    <location>
        <begin position="309"/>
        <end position="319"/>
    </location>
</feature>
<dbReference type="InterPro" id="IPR013083">
    <property type="entry name" value="Znf_RING/FYVE/PHD"/>
</dbReference>
<dbReference type="GO" id="GO:0006355">
    <property type="term" value="P:regulation of DNA-templated transcription"/>
    <property type="evidence" value="ECO:0007669"/>
    <property type="project" value="TreeGrafter"/>
</dbReference>
<dbReference type="InterPro" id="IPR001965">
    <property type="entry name" value="Znf_PHD"/>
</dbReference>
<dbReference type="SUPFAM" id="SSF57903">
    <property type="entry name" value="FYVE/PHD zinc finger"/>
    <property type="match status" value="1"/>
</dbReference>
<keyword evidence="4" id="KW-0156">Chromatin regulator</keyword>
<feature type="compositionally biased region" description="Low complexity" evidence="5">
    <location>
        <begin position="585"/>
        <end position="606"/>
    </location>
</feature>
<dbReference type="InterPro" id="IPR011011">
    <property type="entry name" value="Znf_FYVE_PHD"/>
</dbReference>
<feature type="compositionally biased region" description="Polar residues" evidence="5">
    <location>
        <begin position="253"/>
        <end position="263"/>
    </location>
</feature>
<dbReference type="Pfam" id="PF20826">
    <property type="entry name" value="PHD_5"/>
    <property type="match status" value="1"/>
</dbReference>
<evidence type="ECO:0000256" key="2">
    <source>
        <dbReference type="ARBA" id="ARBA00022771"/>
    </source>
</evidence>
<dbReference type="GO" id="GO:0034967">
    <property type="term" value="C:Set3 complex"/>
    <property type="evidence" value="ECO:0007669"/>
    <property type="project" value="TreeGrafter"/>
</dbReference>
<feature type="region of interest" description="Disordered" evidence="5">
    <location>
        <begin position="585"/>
        <end position="614"/>
    </location>
</feature>
<sequence>MDINYGKSITPHFPKRISKRKIEKGLYRNRYSPDLSPSSTHTSKASLDSSKDRKNVGSNKPSKKKSHFPQDSSPDAPVADPEDGIVRCMCGLQNDGELMIQCEECHVWQHTLCVGIRDEKFIPDKYYCEICKEEDHPYINQRPRSMVLAREAELWGTVVTSGVRKAATAALSAISNLNNPGNRFKPKSSSESLSSSRNKFENSVNSDSLSPSDHLHSSSKSKSSKKRSPTANPIDSPPFPSDSLDLKLEIPYTSESNSESVSTKLKRPKFSSGSHAYLQTDIPPLLDSASSAQRAPTTLPDLYIVKDSPKESSEYDSHTPTDVPQTAFSFTSTEKSGYTSNSPNLSKKKSKRTRSSRSSYLSESSKSKRKSTSVPRFNYTSDESSIYDTLLNSKSSSLRLYTSSLRDKASANDPIKNNFKTPSTLNTPISLPSSKSEVLVESGKEIRKSRSRYRSNRFNPNSSFREFSENPQNNKTTSSSQKIVSVSATPNSPPINSTLSPSIKDKNAESPKKLSFDSISSDTPVSTNGNIIPPAEAISPNSASDIPSKTLHQNPSSTQSKPPISSALSEYIQWRNIQKLSNSSSHSNLVSSSSTNSNGHFPSSSSQPNNSIKIKFPSTRSSLLDMNKRSNIILEYINRKKSELLSEIDFFDKCAPFFEKNSSLIASNSTDSRDHPESNKSLADISNFILKDPTSTDPPHLNKHYCEHGFIFSSNDSALQGQSQFLMVPESLLQNPNSDIATPTSKKQIYSSLLNPNHHISKQKILNIKLKSCSNSIQSSPVNGSNNSAILSKISTPKLTINTNKPTSKLENINMFKNSNYIDSAPLLSCPNSIMRPEAGSILEPDNRNISSLIEQKVSANSNTEVCPVEISTDKSLSPSKSSTVSISQSEDRLHLNQQDCIVDSSLMDKINTKTIMVEDNLDHKSNIRSSDECGDSANLKNDPNSSIEKENSQKYYEGINNKESTFSPNSKLKTNLTRLSLVGSFSSSNLQKNPRLNFNSVPSTPIFNDSLYVDSLKTAKPISKETPSYPNIKIKYSKLSNLAKNTPTSKLELHISPNISPNHNSIGKPNINNEIKSSYNSSKTLRVAVDTTNSIEDHEIIDSKIFTPNTDIISTNRSHRKLDLGDDIESTEYSLGDNNQIDSKPKNANLSLDAIVIPPEKKVEVKINLEDSHDTQDLIKSKSANENINESSEFSGKDSEDIIEKRTNQINLECIHCHKNYINDLIAQIDRLSHFIEEFQTTCD</sequence>
<dbReference type="GO" id="GO:0008270">
    <property type="term" value="F:zinc ion binding"/>
    <property type="evidence" value="ECO:0007669"/>
    <property type="project" value="UniProtKB-KW"/>
</dbReference>
<evidence type="ECO:0000256" key="4">
    <source>
        <dbReference type="ARBA" id="ARBA00022853"/>
    </source>
</evidence>
<dbReference type="PANTHER" id="PTHR46462">
    <property type="entry name" value="UPSET, ISOFORM A"/>
    <property type="match status" value="1"/>
</dbReference>
<comment type="caution">
    <text evidence="7">The sequence shown here is derived from an EMBL/GenBank/DDBJ whole genome shotgun (WGS) entry which is preliminary data.</text>
</comment>
<feature type="compositionally biased region" description="Basic and acidic residues" evidence="5">
    <location>
        <begin position="503"/>
        <end position="515"/>
    </location>
</feature>
<dbReference type="OrthoDB" id="418595at2759"/>
<dbReference type="PANTHER" id="PTHR46462:SF3">
    <property type="entry name" value="UPSET, ISOFORM A"/>
    <property type="match status" value="1"/>
</dbReference>
<feature type="region of interest" description="Disordered" evidence="5">
    <location>
        <begin position="409"/>
        <end position="565"/>
    </location>
</feature>
<evidence type="ECO:0000313" key="8">
    <source>
        <dbReference type="Proteomes" id="UP000187455"/>
    </source>
</evidence>
<feature type="region of interest" description="Disordered" evidence="5">
    <location>
        <begin position="927"/>
        <end position="950"/>
    </location>
</feature>
<dbReference type="GO" id="GO:0070210">
    <property type="term" value="C:Rpd3L-Expanded complex"/>
    <property type="evidence" value="ECO:0007669"/>
    <property type="project" value="TreeGrafter"/>
</dbReference>
<accession>A0A1R0GYS3</accession>
<keyword evidence="1" id="KW-0479">Metal-binding</keyword>
<dbReference type="Gene3D" id="3.30.40.10">
    <property type="entry name" value="Zinc/RING finger domain, C3HC4 (zinc finger)"/>
    <property type="match status" value="1"/>
</dbReference>
<feature type="compositionally biased region" description="Polar residues" evidence="5">
    <location>
        <begin position="418"/>
        <end position="436"/>
    </location>
</feature>
<evidence type="ECO:0000256" key="5">
    <source>
        <dbReference type="SAM" id="MobiDB-lite"/>
    </source>
</evidence>
<feature type="region of interest" description="Disordered" evidence="5">
    <location>
        <begin position="309"/>
        <end position="379"/>
    </location>
</feature>
<dbReference type="PROSITE" id="PS01359">
    <property type="entry name" value="ZF_PHD_1"/>
    <property type="match status" value="1"/>
</dbReference>
<feature type="domain" description="Zinc finger PHD-type" evidence="6">
    <location>
        <begin position="87"/>
        <end position="132"/>
    </location>
</feature>
<feature type="compositionally biased region" description="Basic residues" evidence="5">
    <location>
        <begin position="217"/>
        <end position="228"/>
    </location>
</feature>
<evidence type="ECO:0000259" key="6">
    <source>
        <dbReference type="SMART" id="SM00249"/>
    </source>
</evidence>
<dbReference type="GO" id="GO:0006325">
    <property type="term" value="P:chromatin organization"/>
    <property type="evidence" value="ECO:0007669"/>
    <property type="project" value="UniProtKB-KW"/>
</dbReference>
<feature type="compositionally biased region" description="Basic residues" evidence="5">
    <location>
        <begin position="13"/>
        <end position="22"/>
    </location>
</feature>
<evidence type="ECO:0000313" key="7">
    <source>
        <dbReference type="EMBL" id="OLY82027.1"/>
    </source>
</evidence>
<feature type="compositionally biased region" description="Polar residues" evidence="5">
    <location>
        <begin position="517"/>
        <end position="530"/>
    </location>
</feature>
<keyword evidence="3" id="KW-0862">Zinc</keyword>
<dbReference type="SMART" id="SM00249">
    <property type="entry name" value="PHD"/>
    <property type="match status" value="1"/>
</dbReference>
<feature type="region of interest" description="Disordered" evidence="5">
    <location>
        <begin position="176"/>
        <end position="245"/>
    </location>
</feature>
<feature type="compositionally biased region" description="Polar residues" evidence="5">
    <location>
        <begin position="539"/>
        <end position="565"/>
    </location>
</feature>
<dbReference type="AlphaFoldDB" id="A0A1R0GYS3"/>
<feature type="region of interest" description="Disordered" evidence="5">
    <location>
        <begin position="253"/>
        <end position="272"/>
    </location>
</feature>
<keyword evidence="8" id="KW-1185">Reference proteome</keyword>
<feature type="region of interest" description="Disordered" evidence="5">
    <location>
        <begin position="1"/>
        <end position="80"/>
    </location>
</feature>
<dbReference type="STRING" id="133383.A0A1R0GYS3"/>
<feature type="compositionally biased region" description="Polar residues" evidence="5">
    <location>
        <begin position="35"/>
        <end position="48"/>
    </location>
</feature>
<name>A0A1R0GYS3_9FUNG</name>
<dbReference type="EMBL" id="LSSL01001975">
    <property type="protein sequence ID" value="OLY82027.1"/>
    <property type="molecule type" value="Genomic_DNA"/>
</dbReference>
<evidence type="ECO:0000256" key="1">
    <source>
        <dbReference type="ARBA" id="ARBA00022723"/>
    </source>
</evidence>
<feature type="compositionally biased region" description="Polar residues" evidence="5">
    <location>
        <begin position="320"/>
        <end position="339"/>
    </location>
</feature>
<protein>
    <submittedName>
        <fullName evidence="7">Putative histone deacetylase complex subunit cti6</fullName>
    </submittedName>
</protein>